<dbReference type="EMBL" id="MU853556">
    <property type="protein sequence ID" value="KAK4147454.1"/>
    <property type="molecule type" value="Genomic_DNA"/>
</dbReference>
<proteinExistence type="predicted"/>
<keyword evidence="2" id="KW-0808">Transferase</keyword>
<sequence length="158" mass="17504">MLDDPKLVVSEAIMTSPPAPQKPRILELGCGSGIPTTRMLLDRGAHVVANDIAAKQLEMARVHCPEASFIEEDMALLDFRPGGFDGVVCFFTIFHLPRAEQKEMFFKIHAWLKPGGFRGAGFEVLESETLAAGNGELGESDPDYGVKFRWVAARKWRE</sequence>
<dbReference type="CDD" id="cd02440">
    <property type="entry name" value="AdoMet_MTases"/>
    <property type="match status" value="1"/>
</dbReference>
<reference evidence="2" key="1">
    <citation type="journal article" date="2023" name="Mol. Phylogenet. Evol.">
        <title>Genome-scale phylogeny and comparative genomics of the fungal order Sordariales.</title>
        <authorList>
            <person name="Hensen N."/>
            <person name="Bonometti L."/>
            <person name="Westerberg I."/>
            <person name="Brannstrom I.O."/>
            <person name="Guillou S."/>
            <person name="Cros-Aarteil S."/>
            <person name="Calhoun S."/>
            <person name="Haridas S."/>
            <person name="Kuo A."/>
            <person name="Mondo S."/>
            <person name="Pangilinan J."/>
            <person name="Riley R."/>
            <person name="LaButti K."/>
            <person name="Andreopoulos B."/>
            <person name="Lipzen A."/>
            <person name="Chen C."/>
            <person name="Yan M."/>
            <person name="Daum C."/>
            <person name="Ng V."/>
            <person name="Clum A."/>
            <person name="Steindorff A."/>
            <person name="Ohm R.A."/>
            <person name="Martin F."/>
            <person name="Silar P."/>
            <person name="Natvig D.O."/>
            <person name="Lalanne C."/>
            <person name="Gautier V."/>
            <person name="Ament-Velasquez S.L."/>
            <person name="Kruys A."/>
            <person name="Hutchinson M.I."/>
            <person name="Powell A.J."/>
            <person name="Barry K."/>
            <person name="Miller A.N."/>
            <person name="Grigoriev I.V."/>
            <person name="Debuchy R."/>
            <person name="Gladieux P."/>
            <person name="Hiltunen Thoren M."/>
            <person name="Johannesson H."/>
        </authorList>
    </citation>
    <scope>NUCLEOTIDE SEQUENCE</scope>
    <source>
        <strain evidence="2">CBS 141.50</strain>
    </source>
</reference>
<name>A0AAN6VAF7_9PEZI</name>
<protein>
    <submittedName>
        <fullName evidence="2">S-adenosyl-L-methionine-dependent methyltransferase</fullName>
    </submittedName>
</protein>
<accession>A0AAN6VAF7</accession>
<dbReference type="PANTHER" id="PTHR43464:SF89">
    <property type="entry name" value="METHYLTRANSFERASE"/>
    <property type="match status" value="1"/>
</dbReference>
<evidence type="ECO:0000259" key="1">
    <source>
        <dbReference type="Pfam" id="PF13649"/>
    </source>
</evidence>
<dbReference type="Pfam" id="PF13649">
    <property type="entry name" value="Methyltransf_25"/>
    <property type="match status" value="1"/>
</dbReference>
<dbReference type="GO" id="GO:0010420">
    <property type="term" value="F:polyprenyldihydroxybenzoate methyltransferase activity"/>
    <property type="evidence" value="ECO:0007669"/>
    <property type="project" value="TreeGrafter"/>
</dbReference>
<dbReference type="RefSeq" id="XP_062640825.1">
    <property type="nucleotide sequence ID" value="XM_062779270.1"/>
</dbReference>
<comment type="caution">
    <text evidence="2">The sequence shown here is derived from an EMBL/GenBank/DDBJ whole genome shotgun (WGS) entry which is preliminary data.</text>
</comment>
<keyword evidence="3" id="KW-1185">Reference proteome</keyword>
<dbReference type="InterPro" id="IPR029063">
    <property type="entry name" value="SAM-dependent_MTases_sf"/>
</dbReference>
<gene>
    <name evidence="2" type="ORF">C8A04DRAFT_24704</name>
</gene>
<evidence type="ECO:0000313" key="3">
    <source>
        <dbReference type="Proteomes" id="UP001302676"/>
    </source>
</evidence>
<dbReference type="SUPFAM" id="SSF53335">
    <property type="entry name" value="S-adenosyl-L-methionine-dependent methyltransferases"/>
    <property type="match status" value="1"/>
</dbReference>
<dbReference type="PANTHER" id="PTHR43464">
    <property type="entry name" value="METHYLTRANSFERASE"/>
    <property type="match status" value="1"/>
</dbReference>
<dbReference type="AlphaFoldDB" id="A0AAN6VAF7"/>
<reference evidence="2" key="2">
    <citation type="submission" date="2023-05" db="EMBL/GenBank/DDBJ databases">
        <authorList>
            <consortium name="Lawrence Berkeley National Laboratory"/>
            <person name="Steindorff A."/>
            <person name="Hensen N."/>
            <person name="Bonometti L."/>
            <person name="Westerberg I."/>
            <person name="Brannstrom I.O."/>
            <person name="Guillou S."/>
            <person name="Cros-Aarteil S."/>
            <person name="Calhoun S."/>
            <person name="Haridas S."/>
            <person name="Kuo A."/>
            <person name="Mondo S."/>
            <person name="Pangilinan J."/>
            <person name="Riley R."/>
            <person name="Labutti K."/>
            <person name="Andreopoulos B."/>
            <person name="Lipzen A."/>
            <person name="Chen C."/>
            <person name="Yanf M."/>
            <person name="Daum C."/>
            <person name="Ng V."/>
            <person name="Clum A."/>
            <person name="Ohm R."/>
            <person name="Martin F."/>
            <person name="Silar P."/>
            <person name="Natvig D."/>
            <person name="Lalanne C."/>
            <person name="Gautier V."/>
            <person name="Ament-Velasquez S.L."/>
            <person name="Kruys A."/>
            <person name="Hutchinson M.I."/>
            <person name="Powell A.J."/>
            <person name="Barry K."/>
            <person name="Miller A.N."/>
            <person name="Grigoriev I.V."/>
            <person name="Debuchy R."/>
            <person name="Gladieux P."/>
            <person name="Thoren M.H."/>
            <person name="Johannesson H."/>
        </authorList>
    </citation>
    <scope>NUCLEOTIDE SEQUENCE</scope>
    <source>
        <strain evidence="2">CBS 141.50</strain>
    </source>
</reference>
<dbReference type="Gene3D" id="3.40.50.150">
    <property type="entry name" value="Vaccinia Virus protein VP39"/>
    <property type="match status" value="1"/>
</dbReference>
<organism evidence="2 3">
    <name type="scientific">Dichotomopilus funicola</name>
    <dbReference type="NCBI Taxonomy" id="1934379"/>
    <lineage>
        <taxon>Eukaryota</taxon>
        <taxon>Fungi</taxon>
        <taxon>Dikarya</taxon>
        <taxon>Ascomycota</taxon>
        <taxon>Pezizomycotina</taxon>
        <taxon>Sordariomycetes</taxon>
        <taxon>Sordariomycetidae</taxon>
        <taxon>Sordariales</taxon>
        <taxon>Chaetomiaceae</taxon>
        <taxon>Dichotomopilus</taxon>
    </lineage>
</organism>
<dbReference type="Proteomes" id="UP001302676">
    <property type="component" value="Unassembled WGS sequence"/>
</dbReference>
<dbReference type="GeneID" id="87815883"/>
<dbReference type="GO" id="GO:0032259">
    <property type="term" value="P:methylation"/>
    <property type="evidence" value="ECO:0007669"/>
    <property type="project" value="UniProtKB-KW"/>
</dbReference>
<feature type="domain" description="Methyltransferase" evidence="1">
    <location>
        <begin position="25"/>
        <end position="116"/>
    </location>
</feature>
<keyword evidence="2" id="KW-0489">Methyltransferase</keyword>
<evidence type="ECO:0000313" key="2">
    <source>
        <dbReference type="EMBL" id="KAK4147454.1"/>
    </source>
</evidence>
<dbReference type="InterPro" id="IPR041698">
    <property type="entry name" value="Methyltransf_25"/>
</dbReference>